<sequence length="104" mass="11015">METPMAATQESAAILYNSLTSDQLITLLIARSLSLVGSHEEWAIRLAEDDITNQEHMEGVHSSLPVDDHVVPGSINVVLSSIAPMANTIIVSNSTSPAESATTT</sequence>
<dbReference type="EMBL" id="JBBBZM010000075">
    <property type="protein sequence ID" value="KAL0635200.1"/>
    <property type="molecule type" value="Genomic_DNA"/>
</dbReference>
<reference evidence="1 2" key="1">
    <citation type="submission" date="2024-02" db="EMBL/GenBank/DDBJ databases">
        <title>Discinaceae phylogenomics.</title>
        <authorList>
            <person name="Dirks A.C."/>
            <person name="James T.Y."/>
        </authorList>
    </citation>
    <scope>NUCLEOTIDE SEQUENCE [LARGE SCALE GENOMIC DNA]</scope>
    <source>
        <strain evidence="1 2">ACD0624</strain>
    </source>
</reference>
<proteinExistence type="predicted"/>
<gene>
    <name evidence="1" type="ORF">Q9L58_005846</name>
</gene>
<dbReference type="Proteomes" id="UP001447188">
    <property type="component" value="Unassembled WGS sequence"/>
</dbReference>
<keyword evidence="2" id="KW-1185">Reference proteome</keyword>
<accession>A0ABR3GHD4</accession>
<comment type="caution">
    <text evidence="1">The sequence shown here is derived from an EMBL/GenBank/DDBJ whole genome shotgun (WGS) entry which is preliminary data.</text>
</comment>
<evidence type="ECO:0000313" key="2">
    <source>
        <dbReference type="Proteomes" id="UP001447188"/>
    </source>
</evidence>
<name>A0ABR3GHD4_9PEZI</name>
<evidence type="ECO:0000313" key="1">
    <source>
        <dbReference type="EMBL" id="KAL0635200.1"/>
    </source>
</evidence>
<protein>
    <submittedName>
        <fullName evidence="1">Uncharacterized protein</fullName>
    </submittedName>
</protein>
<organism evidence="1 2">
    <name type="scientific">Discina gigas</name>
    <dbReference type="NCBI Taxonomy" id="1032678"/>
    <lineage>
        <taxon>Eukaryota</taxon>
        <taxon>Fungi</taxon>
        <taxon>Dikarya</taxon>
        <taxon>Ascomycota</taxon>
        <taxon>Pezizomycotina</taxon>
        <taxon>Pezizomycetes</taxon>
        <taxon>Pezizales</taxon>
        <taxon>Discinaceae</taxon>
        <taxon>Discina</taxon>
    </lineage>
</organism>